<dbReference type="SUPFAM" id="SSF53383">
    <property type="entry name" value="PLP-dependent transferases"/>
    <property type="match status" value="1"/>
</dbReference>
<dbReference type="InterPro" id="IPR037029">
    <property type="entry name" value="Alliinase_N_sf"/>
</dbReference>
<comment type="caution">
    <text evidence="5">The sequence shown here is derived from an EMBL/GenBank/DDBJ whole genome shotgun (WGS) entry which is preliminary data.</text>
</comment>
<evidence type="ECO:0000256" key="1">
    <source>
        <dbReference type="ARBA" id="ARBA00001933"/>
    </source>
</evidence>
<reference evidence="5" key="1">
    <citation type="submission" date="2022-08" db="EMBL/GenBank/DDBJ databases">
        <authorList>
            <person name="Marques A."/>
        </authorList>
    </citation>
    <scope>NUCLEOTIDE SEQUENCE</scope>
    <source>
        <strain evidence="5">RhyPub2mFocal</strain>
        <tissue evidence="5">Leaves</tissue>
    </source>
</reference>
<dbReference type="GO" id="GO:0006520">
    <property type="term" value="P:amino acid metabolic process"/>
    <property type="evidence" value="ECO:0007669"/>
    <property type="project" value="TreeGrafter"/>
</dbReference>
<dbReference type="InterPro" id="IPR006948">
    <property type="entry name" value="Alliinase_C"/>
</dbReference>
<comment type="cofactor">
    <cofactor evidence="1">
        <name>pyridoxal 5'-phosphate</name>
        <dbReference type="ChEBI" id="CHEBI:597326"/>
    </cofactor>
</comment>
<dbReference type="InterPro" id="IPR015421">
    <property type="entry name" value="PyrdxlP-dep_Trfase_major"/>
</dbReference>
<dbReference type="GO" id="GO:0008483">
    <property type="term" value="F:transaminase activity"/>
    <property type="evidence" value="ECO:0007669"/>
    <property type="project" value="UniProtKB-KW"/>
</dbReference>
<evidence type="ECO:0000256" key="3">
    <source>
        <dbReference type="ARBA" id="ARBA00022898"/>
    </source>
</evidence>
<evidence type="ECO:0000259" key="4">
    <source>
        <dbReference type="Pfam" id="PF04864"/>
    </source>
</evidence>
<accession>A0AAV8GDM3</accession>
<comment type="similarity">
    <text evidence="2">Belongs to the alliinase family.</text>
</comment>
<name>A0AAV8GDM3_9POAL</name>
<dbReference type="InterPro" id="IPR015422">
    <property type="entry name" value="PyrdxlP-dep_Trfase_small"/>
</dbReference>
<dbReference type="InterPro" id="IPR015424">
    <property type="entry name" value="PyrdxlP-dep_Trfase"/>
</dbReference>
<feature type="domain" description="Alliinase C-terminal" evidence="4">
    <location>
        <begin position="17"/>
        <end position="377"/>
    </location>
</feature>
<evidence type="ECO:0000313" key="6">
    <source>
        <dbReference type="Proteomes" id="UP001140206"/>
    </source>
</evidence>
<keyword evidence="6" id="KW-1185">Reference proteome</keyword>
<dbReference type="PANTHER" id="PTHR43795">
    <property type="entry name" value="BIFUNCTIONAL ASPARTATE AMINOTRANSFERASE AND GLUTAMATE/ASPARTATE-PREPHENATE AMINOTRANSFERASE-RELATED"/>
    <property type="match status" value="1"/>
</dbReference>
<dbReference type="Pfam" id="PF04864">
    <property type="entry name" value="Alliinase_C"/>
    <property type="match status" value="1"/>
</dbReference>
<proteinExistence type="inferred from homology"/>
<evidence type="ECO:0000313" key="5">
    <source>
        <dbReference type="EMBL" id="KAJ4801906.1"/>
    </source>
</evidence>
<sequence length="378" mass="42614">MACNYTAGFGIGQDSVINLDHGDPTMFAPFWKEVGDDATVKISGWEKMSYTSSCDDDICWFLEPEFANEVARLHRIVNNAATDGRYIIVGVGSTQMIHATLHALASIELRHPVNVVSAAPYYSMYPGIVDLMKSGLYHWAGDAAAFRGDDNFIELVCSPNNPDGAIRHAMLGKEAGKRVHDMAYYWPQYSPMRGPADHDIMLFTLSKATGHAGTRLGWALVKNKEVAREMAKFITLNTIGVSKDSQVRAATILKVISDGYEFPKPNGAPQFFHFGQHKLADRWRRLRRAVQESGQFSLPRFSPEFCEFFKEYAETYPGFAWLRCEDQKINDCEDFFKRINVLTRSGKHFGVGQEYVRISMLDTDANFDVFIKRISSLD</sequence>
<dbReference type="PANTHER" id="PTHR43795:SF22">
    <property type="entry name" value="TRYPTOPHAN AMINOTRANSFERASE-RELATED PROTEIN 2"/>
    <property type="match status" value="1"/>
</dbReference>
<evidence type="ECO:0000256" key="2">
    <source>
        <dbReference type="ARBA" id="ARBA00006312"/>
    </source>
</evidence>
<keyword evidence="3" id="KW-0663">Pyridoxal phosphate</keyword>
<dbReference type="CDD" id="cd00609">
    <property type="entry name" value="AAT_like"/>
    <property type="match status" value="1"/>
</dbReference>
<keyword evidence="5" id="KW-0808">Transferase</keyword>
<keyword evidence="5" id="KW-0032">Aminotransferase</keyword>
<protein>
    <submittedName>
        <fullName evidence="5">Tryptophan aminotransferase-related protein 2</fullName>
    </submittedName>
</protein>
<gene>
    <name evidence="5" type="ORF">LUZ62_053152</name>
</gene>
<dbReference type="Gene3D" id="2.10.25.30">
    <property type="entry name" value="EGF-like, alliinase"/>
    <property type="match status" value="1"/>
</dbReference>
<dbReference type="GO" id="GO:0016846">
    <property type="term" value="F:carbon-sulfur lyase activity"/>
    <property type="evidence" value="ECO:0007669"/>
    <property type="project" value="InterPro"/>
</dbReference>
<dbReference type="Gene3D" id="3.90.1150.10">
    <property type="entry name" value="Aspartate Aminotransferase, domain 1"/>
    <property type="match status" value="1"/>
</dbReference>
<dbReference type="EMBL" id="JAMFTS010000002">
    <property type="protein sequence ID" value="KAJ4801906.1"/>
    <property type="molecule type" value="Genomic_DNA"/>
</dbReference>
<dbReference type="AlphaFoldDB" id="A0AAV8GDM3"/>
<organism evidence="5 6">
    <name type="scientific">Rhynchospora pubera</name>
    <dbReference type="NCBI Taxonomy" id="906938"/>
    <lineage>
        <taxon>Eukaryota</taxon>
        <taxon>Viridiplantae</taxon>
        <taxon>Streptophyta</taxon>
        <taxon>Embryophyta</taxon>
        <taxon>Tracheophyta</taxon>
        <taxon>Spermatophyta</taxon>
        <taxon>Magnoliopsida</taxon>
        <taxon>Liliopsida</taxon>
        <taxon>Poales</taxon>
        <taxon>Cyperaceae</taxon>
        <taxon>Cyperoideae</taxon>
        <taxon>Rhynchosporeae</taxon>
        <taxon>Rhynchospora</taxon>
    </lineage>
</organism>
<dbReference type="InterPro" id="IPR050478">
    <property type="entry name" value="Ethylene_sulfur-biosynth"/>
</dbReference>
<dbReference type="Proteomes" id="UP001140206">
    <property type="component" value="Chromosome 2"/>
</dbReference>
<dbReference type="Gene3D" id="3.40.640.10">
    <property type="entry name" value="Type I PLP-dependent aspartate aminotransferase-like (Major domain)"/>
    <property type="match status" value="1"/>
</dbReference>